<dbReference type="EMBL" id="SMKA01000048">
    <property type="protein sequence ID" value="TDC30266.1"/>
    <property type="molecule type" value="Genomic_DNA"/>
</dbReference>
<evidence type="ECO:0000256" key="1">
    <source>
        <dbReference type="SAM" id="MobiDB-lite"/>
    </source>
</evidence>
<keyword evidence="3" id="KW-1185">Reference proteome</keyword>
<evidence type="ECO:0000313" key="3">
    <source>
        <dbReference type="Proteomes" id="UP000295075"/>
    </source>
</evidence>
<sequence length="413" mass="43492">MERTGLREDERSSRPQVSRAEPEVNSSQATMLQLQQQAGNAAVSQKVAEQQPAVVGPSGKLTVNAPEEKATKELGFGQLQLVAGGSADFEVIAPGAGDSAVKGAGGVVTDGKGASYQGEVSTELHKFTSGLLEGSAWKGKFGGEANADKGKLGLETSLDGEAYELKFGFTLLEVDGKAAADEQIKFATLEAGLDLKLKELSFTAADGTQLKIAPKTTLKVVLEPNYRRIATSLAEKAAALLTAEALIAGGLIVGGLAAIVGTLATLGDGEDEAKAVDNAVKGRAQIVDGFTAGALGQKLSIADDFTGEGYNRGQQWRRDMMSGQNAQGIPVPAVVLNEKLAEIEPLIRASAQKTANQLMHEALVERYWEIHSWQRELWGEIDTRFMMLMEGGGFGRPGIIEGRDGGGRSVLPQ</sequence>
<reference evidence="2 3" key="1">
    <citation type="submission" date="2019-03" db="EMBL/GenBank/DDBJ databases">
        <title>Draft genome sequences of novel Actinobacteria.</title>
        <authorList>
            <person name="Sahin N."/>
            <person name="Ay H."/>
            <person name="Saygin H."/>
        </authorList>
    </citation>
    <scope>NUCLEOTIDE SEQUENCE [LARGE SCALE GENOMIC DNA]</scope>
    <source>
        <strain evidence="2 3">JCM 30547</strain>
    </source>
</reference>
<comment type="caution">
    <text evidence="2">The sequence shown here is derived from an EMBL/GenBank/DDBJ whole genome shotgun (WGS) entry which is preliminary data.</text>
</comment>
<accession>A0A4R4Q560</accession>
<dbReference type="RefSeq" id="WP_132406547.1">
    <property type="nucleotide sequence ID" value="NZ_SMKA01000048.1"/>
</dbReference>
<protein>
    <submittedName>
        <fullName evidence="2">Uncharacterized protein</fullName>
    </submittedName>
</protein>
<organism evidence="2 3">
    <name type="scientific">Kribbella albertanoniae</name>
    <dbReference type="NCBI Taxonomy" id="1266829"/>
    <lineage>
        <taxon>Bacteria</taxon>
        <taxon>Bacillati</taxon>
        <taxon>Actinomycetota</taxon>
        <taxon>Actinomycetes</taxon>
        <taxon>Propionibacteriales</taxon>
        <taxon>Kribbellaceae</taxon>
        <taxon>Kribbella</taxon>
    </lineage>
</organism>
<gene>
    <name evidence="2" type="ORF">E1261_13810</name>
</gene>
<feature type="region of interest" description="Disordered" evidence="1">
    <location>
        <begin position="1"/>
        <end position="28"/>
    </location>
</feature>
<dbReference type="AlphaFoldDB" id="A0A4R4Q560"/>
<dbReference type="Proteomes" id="UP000295075">
    <property type="component" value="Unassembled WGS sequence"/>
</dbReference>
<evidence type="ECO:0000313" key="2">
    <source>
        <dbReference type="EMBL" id="TDC30266.1"/>
    </source>
</evidence>
<name>A0A4R4Q560_9ACTN</name>
<proteinExistence type="predicted"/>
<feature type="compositionally biased region" description="Basic and acidic residues" evidence="1">
    <location>
        <begin position="1"/>
        <end position="13"/>
    </location>
</feature>